<dbReference type="AlphaFoldDB" id="T0HAF2"/>
<dbReference type="RefSeq" id="WP_021235374.1">
    <property type="nucleotide sequence ID" value="NZ_ATHL01000122.1"/>
</dbReference>
<accession>T0HAF2</accession>
<dbReference type="OrthoDB" id="9795222at2"/>
<sequence length="80" mass="8632">MVAGIISESRPGSNRNGGRDDPGIRTMRPNPGQTEIRAVLLKNIDLQLADRDLKSGGVQDLAFDHVMINERQRGAPAAPV</sequence>
<organism evidence="2 3">
    <name type="scientific">Novosphingobium lindaniclasticum LE124</name>
    <dbReference type="NCBI Taxonomy" id="1096930"/>
    <lineage>
        <taxon>Bacteria</taxon>
        <taxon>Pseudomonadati</taxon>
        <taxon>Pseudomonadota</taxon>
        <taxon>Alphaproteobacteria</taxon>
        <taxon>Sphingomonadales</taxon>
        <taxon>Sphingomonadaceae</taxon>
        <taxon>Novosphingobium</taxon>
    </lineage>
</organism>
<evidence type="ECO:0000313" key="3">
    <source>
        <dbReference type="Proteomes" id="UP000015527"/>
    </source>
</evidence>
<feature type="region of interest" description="Disordered" evidence="1">
    <location>
        <begin position="1"/>
        <end position="32"/>
    </location>
</feature>
<protein>
    <submittedName>
        <fullName evidence="2">Uncharacterized protein</fullName>
    </submittedName>
</protein>
<gene>
    <name evidence="2" type="ORF">L284_18065</name>
</gene>
<dbReference type="Proteomes" id="UP000015527">
    <property type="component" value="Unassembled WGS sequence"/>
</dbReference>
<evidence type="ECO:0000256" key="1">
    <source>
        <dbReference type="SAM" id="MobiDB-lite"/>
    </source>
</evidence>
<keyword evidence="3" id="KW-1185">Reference proteome</keyword>
<reference evidence="2 3" key="1">
    <citation type="journal article" date="2013" name="Genome Announc.">
        <title>Genome Sequence of Novosphingobium lindaniclasticum LE124T, Isolated from a Hexachlorocyclohexane Dumpsite.</title>
        <authorList>
            <person name="Saxena A."/>
            <person name="Nayyar N."/>
            <person name="Sangwan N."/>
            <person name="Kumari R."/>
            <person name="Khurana J.P."/>
            <person name="Lal R."/>
        </authorList>
    </citation>
    <scope>NUCLEOTIDE SEQUENCE [LARGE SCALE GENOMIC DNA]</scope>
    <source>
        <strain evidence="2 3">LE124</strain>
    </source>
</reference>
<name>T0HAF2_9SPHN</name>
<evidence type="ECO:0000313" key="2">
    <source>
        <dbReference type="EMBL" id="EQB09997.1"/>
    </source>
</evidence>
<proteinExistence type="predicted"/>
<dbReference type="PATRIC" id="fig|1096930.3.peg.3573"/>
<comment type="caution">
    <text evidence="2">The sequence shown here is derived from an EMBL/GenBank/DDBJ whole genome shotgun (WGS) entry which is preliminary data.</text>
</comment>
<dbReference type="EMBL" id="ATHL01000122">
    <property type="protein sequence ID" value="EQB09997.1"/>
    <property type="molecule type" value="Genomic_DNA"/>
</dbReference>